<feature type="domain" description="C2H2-type" evidence="10">
    <location>
        <begin position="62"/>
        <end position="84"/>
    </location>
</feature>
<dbReference type="SUPFAM" id="SSF57667">
    <property type="entry name" value="beta-beta-alpha zinc fingers"/>
    <property type="match status" value="1"/>
</dbReference>
<keyword evidence="3" id="KW-0963">Cytoplasm</keyword>
<evidence type="ECO:0000259" key="10">
    <source>
        <dbReference type="PROSITE" id="PS00028"/>
    </source>
</evidence>
<name>A0A0P1BBU2_9BASI</name>
<evidence type="ECO:0000256" key="1">
    <source>
        <dbReference type="ARBA" id="ARBA00004123"/>
    </source>
</evidence>
<evidence type="ECO:0000256" key="6">
    <source>
        <dbReference type="ARBA" id="ARBA00022771"/>
    </source>
</evidence>
<dbReference type="InterPro" id="IPR013087">
    <property type="entry name" value="Znf_C2H2_type"/>
</dbReference>
<evidence type="ECO:0000313" key="11">
    <source>
        <dbReference type="EMBL" id="CEH13196.1"/>
    </source>
</evidence>
<reference evidence="11 12" key="1">
    <citation type="submission" date="2014-09" db="EMBL/GenBank/DDBJ databases">
        <authorList>
            <person name="Magalhaes I.L.F."/>
            <person name="Oliveira U."/>
            <person name="Santos F.R."/>
            <person name="Vidigal T.H.D.A."/>
            <person name="Brescovit A.D."/>
            <person name="Santos A.J."/>
        </authorList>
    </citation>
    <scope>NUCLEOTIDE SEQUENCE [LARGE SCALE GENOMIC DNA]</scope>
</reference>
<organism evidence="11 12">
    <name type="scientific">Ceraceosorus bombacis</name>
    <dbReference type="NCBI Taxonomy" id="401625"/>
    <lineage>
        <taxon>Eukaryota</taxon>
        <taxon>Fungi</taxon>
        <taxon>Dikarya</taxon>
        <taxon>Basidiomycota</taxon>
        <taxon>Ustilaginomycotina</taxon>
        <taxon>Exobasidiomycetes</taxon>
        <taxon>Ceraceosorales</taxon>
        <taxon>Ceraceosoraceae</taxon>
        <taxon>Ceraceosorus</taxon>
    </lineage>
</organism>
<dbReference type="InterPro" id="IPR051879">
    <property type="entry name" value="C2H2-ZF_Maturation_Protein"/>
</dbReference>
<protein>
    <submittedName>
        <fullName evidence="11">Bud site selection-related protein</fullName>
    </submittedName>
</protein>
<dbReference type="GO" id="GO:0008270">
    <property type="term" value="F:zinc ion binding"/>
    <property type="evidence" value="ECO:0007669"/>
    <property type="project" value="UniProtKB-KW"/>
</dbReference>
<dbReference type="Gene3D" id="3.30.160.60">
    <property type="entry name" value="Classic Zinc Finger"/>
    <property type="match status" value="1"/>
</dbReference>
<keyword evidence="7" id="KW-0862">Zinc</keyword>
<dbReference type="PROSITE" id="PS00028">
    <property type="entry name" value="ZINC_FINGER_C2H2_1"/>
    <property type="match status" value="1"/>
</dbReference>
<comment type="similarity">
    <text evidence="9">Belongs to the ZNF593/BUD20 C2H2-type zinc-finger protein family.</text>
</comment>
<keyword evidence="5" id="KW-0479">Metal-binding</keyword>
<dbReference type="GO" id="GO:0005737">
    <property type="term" value="C:cytoplasm"/>
    <property type="evidence" value="ECO:0007669"/>
    <property type="project" value="UniProtKB-SubCell"/>
</dbReference>
<keyword evidence="8" id="KW-0539">Nucleus</keyword>
<proteinExistence type="inferred from homology"/>
<dbReference type="AlphaFoldDB" id="A0A0P1BBU2"/>
<dbReference type="OrthoDB" id="24683at2759"/>
<sequence>MPYARKRSHHGRRDIQRAMRTRARKLDADQISDNLRSSEKTAALLNPSNLDVDKPGLGLFYCIQCDRHFPTDKDRESHLASKLHKRSAKRAAEEAHTVAATGLKASFGLEAKVNLLDFERRLSPPSRPHKRLAGIRDLLEQTRALASSQLHATHGPPLGISLILPITHSDVQSARGQEVVHAMPSLLRST</sequence>
<dbReference type="PANTHER" id="PTHR46095">
    <property type="entry name" value="ZINC FINGER PROTEIN 593"/>
    <property type="match status" value="1"/>
</dbReference>
<evidence type="ECO:0000256" key="8">
    <source>
        <dbReference type="ARBA" id="ARBA00023242"/>
    </source>
</evidence>
<dbReference type="EMBL" id="CCYA01000206">
    <property type="protein sequence ID" value="CEH13196.1"/>
    <property type="molecule type" value="Genomic_DNA"/>
</dbReference>
<evidence type="ECO:0000256" key="2">
    <source>
        <dbReference type="ARBA" id="ARBA00004496"/>
    </source>
</evidence>
<keyword evidence="12" id="KW-1185">Reference proteome</keyword>
<evidence type="ECO:0000313" key="12">
    <source>
        <dbReference type="Proteomes" id="UP000054845"/>
    </source>
</evidence>
<evidence type="ECO:0000256" key="7">
    <source>
        <dbReference type="ARBA" id="ARBA00022833"/>
    </source>
</evidence>
<dbReference type="GO" id="GO:0005634">
    <property type="term" value="C:nucleus"/>
    <property type="evidence" value="ECO:0007669"/>
    <property type="project" value="UniProtKB-SubCell"/>
</dbReference>
<accession>A0A0P1BBU2</accession>
<keyword evidence="4" id="KW-0690">Ribosome biogenesis</keyword>
<dbReference type="PANTHER" id="PTHR46095:SF1">
    <property type="entry name" value="ZINC FINGER PROTEIN 593"/>
    <property type="match status" value="1"/>
</dbReference>
<evidence type="ECO:0000256" key="9">
    <source>
        <dbReference type="ARBA" id="ARBA00038064"/>
    </source>
</evidence>
<evidence type="ECO:0000256" key="3">
    <source>
        <dbReference type="ARBA" id="ARBA00022490"/>
    </source>
</evidence>
<dbReference type="InterPro" id="IPR036236">
    <property type="entry name" value="Znf_C2H2_sf"/>
</dbReference>
<comment type="subcellular location">
    <subcellularLocation>
        <location evidence="2">Cytoplasm</location>
    </subcellularLocation>
    <subcellularLocation>
        <location evidence="1">Nucleus</location>
    </subcellularLocation>
</comment>
<dbReference type="GO" id="GO:0042254">
    <property type="term" value="P:ribosome biogenesis"/>
    <property type="evidence" value="ECO:0007669"/>
    <property type="project" value="UniProtKB-KW"/>
</dbReference>
<evidence type="ECO:0000256" key="4">
    <source>
        <dbReference type="ARBA" id="ARBA00022517"/>
    </source>
</evidence>
<keyword evidence="6" id="KW-0863">Zinc-finger</keyword>
<dbReference type="InterPro" id="IPR022755">
    <property type="entry name" value="Znf_C2H2_jaz"/>
</dbReference>
<dbReference type="Pfam" id="PF12171">
    <property type="entry name" value="zf-C2H2_jaz"/>
    <property type="match status" value="1"/>
</dbReference>
<evidence type="ECO:0000256" key="5">
    <source>
        <dbReference type="ARBA" id="ARBA00022723"/>
    </source>
</evidence>
<dbReference type="Proteomes" id="UP000054845">
    <property type="component" value="Unassembled WGS sequence"/>
</dbReference>
<dbReference type="STRING" id="401625.A0A0P1BBU2"/>